<feature type="compositionally biased region" description="Basic and acidic residues" evidence="1">
    <location>
        <begin position="94"/>
        <end position="104"/>
    </location>
</feature>
<evidence type="ECO:0000313" key="2">
    <source>
        <dbReference type="EMBL" id="KAF4660607.1"/>
    </source>
</evidence>
<accession>A0A7J6LMX9</accession>
<proteinExistence type="predicted"/>
<dbReference type="EMBL" id="JABAHT010000225">
    <property type="protein sequence ID" value="KAF4660607.1"/>
    <property type="molecule type" value="Genomic_DNA"/>
</dbReference>
<feature type="compositionally biased region" description="Pro residues" evidence="1">
    <location>
        <begin position="296"/>
        <end position="312"/>
    </location>
</feature>
<feature type="compositionally biased region" description="Acidic residues" evidence="1">
    <location>
        <begin position="362"/>
        <end position="373"/>
    </location>
</feature>
<evidence type="ECO:0000256" key="1">
    <source>
        <dbReference type="SAM" id="MobiDB-lite"/>
    </source>
</evidence>
<evidence type="ECO:0000313" key="3">
    <source>
        <dbReference type="Proteomes" id="UP000570595"/>
    </source>
</evidence>
<feature type="compositionally biased region" description="Basic and acidic residues" evidence="1">
    <location>
        <begin position="166"/>
        <end position="176"/>
    </location>
</feature>
<gene>
    <name evidence="2" type="ORF">FOZ61_003887</name>
</gene>
<feature type="compositionally biased region" description="Basic residues" evidence="1">
    <location>
        <begin position="182"/>
        <end position="195"/>
    </location>
</feature>
<dbReference type="Proteomes" id="UP000570595">
    <property type="component" value="Unassembled WGS sequence"/>
</dbReference>
<protein>
    <submittedName>
        <fullName evidence="2">Uncharacterized protein</fullName>
    </submittedName>
</protein>
<organism evidence="2 3">
    <name type="scientific">Perkinsus olseni</name>
    <name type="common">Perkinsus atlanticus</name>
    <dbReference type="NCBI Taxonomy" id="32597"/>
    <lineage>
        <taxon>Eukaryota</taxon>
        <taxon>Sar</taxon>
        <taxon>Alveolata</taxon>
        <taxon>Perkinsozoa</taxon>
        <taxon>Perkinsea</taxon>
        <taxon>Perkinsida</taxon>
        <taxon>Perkinsidae</taxon>
        <taxon>Perkinsus</taxon>
    </lineage>
</organism>
<name>A0A7J6LMX9_PEROL</name>
<comment type="caution">
    <text evidence="2">The sequence shown here is derived from an EMBL/GenBank/DDBJ whole genome shotgun (WGS) entry which is preliminary data.</text>
</comment>
<feature type="compositionally biased region" description="Pro residues" evidence="1">
    <location>
        <begin position="253"/>
        <end position="273"/>
    </location>
</feature>
<dbReference type="AlphaFoldDB" id="A0A7J6LMX9"/>
<feature type="compositionally biased region" description="Basic residues" evidence="1">
    <location>
        <begin position="41"/>
        <end position="53"/>
    </location>
</feature>
<feature type="compositionally biased region" description="Pro residues" evidence="1">
    <location>
        <begin position="114"/>
        <end position="128"/>
    </location>
</feature>
<feature type="compositionally biased region" description="Polar residues" evidence="1">
    <location>
        <begin position="62"/>
        <end position="74"/>
    </location>
</feature>
<feature type="compositionally biased region" description="Basic and acidic residues" evidence="1">
    <location>
        <begin position="139"/>
        <end position="159"/>
    </location>
</feature>
<feature type="compositionally biased region" description="Acidic residues" evidence="1">
    <location>
        <begin position="430"/>
        <end position="439"/>
    </location>
</feature>
<sequence length="439" mass="47041">MSEVDKRLSPLVKKVDQLISKVTKKLKALIPDATDVVNNGLRRRRQSKRKRRSRDLDDGASPTVSPSRAGTGTTVLHHGLMVDQFLRDEEDDDDHHPAERGSPREEEEELVTRPPSPLLPPAVDPRPVPSGEQEGVTARVEEKPITRARASGEEPVCREGRRHQSRQPEQRSRSPRDGCGSSRHRSSSHGRRSFGRHAEGDVSVDLPKRASQHSGWDVVPTGAAAGPVTPVEASPAAPPPPPYSAQGFNNPIGFPPIPGPGAPPPAAFVPPQFPGMIGMPPQGPLGGAFAGARPQPMYPMPSASPPPPPPPAFGQGMNAPFAPPPIPQPAHPARTKAPAFPWRPATVQRPQGVSAEAKTGEKDDDDESSEMDIDSPRVVEEKEVVVIEKEEVAGVEPAKGESSPTAAEEADALDSLGEVSNQEEKGGDKGEEEDEFNWD</sequence>
<feature type="compositionally biased region" description="Basic and acidic residues" evidence="1">
    <location>
        <begin position="374"/>
        <end position="392"/>
    </location>
</feature>
<feature type="region of interest" description="Disordered" evidence="1">
    <location>
        <begin position="34"/>
        <end position="439"/>
    </location>
</feature>
<reference evidence="2 3" key="1">
    <citation type="submission" date="2020-04" db="EMBL/GenBank/DDBJ databases">
        <title>Perkinsus olseni comparative genomics.</title>
        <authorList>
            <person name="Bogema D.R."/>
        </authorList>
    </citation>
    <scope>NUCLEOTIDE SEQUENCE [LARGE SCALE GENOMIC DNA]</scope>
    <source>
        <strain evidence="2">ATCC PRA-179</strain>
    </source>
</reference>
<feature type="compositionally biased region" description="Pro residues" evidence="1">
    <location>
        <begin position="321"/>
        <end position="330"/>
    </location>
</feature>